<feature type="region of interest" description="Disordered" evidence="11">
    <location>
        <begin position="175"/>
        <end position="196"/>
    </location>
</feature>
<dbReference type="EC" id="2.7.11.1" evidence="14"/>
<organism evidence="14 15">
    <name type="scientific">Rosa chinensis</name>
    <name type="common">China rose</name>
    <dbReference type="NCBI Taxonomy" id="74649"/>
    <lineage>
        <taxon>Eukaryota</taxon>
        <taxon>Viridiplantae</taxon>
        <taxon>Streptophyta</taxon>
        <taxon>Embryophyta</taxon>
        <taxon>Tracheophyta</taxon>
        <taxon>Spermatophyta</taxon>
        <taxon>Magnoliopsida</taxon>
        <taxon>eudicotyledons</taxon>
        <taxon>Gunneridae</taxon>
        <taxon>Pentapetalae</taxon>
        <taxon>rosids</taxon>
        <taxon>fabids</taxon>
        <taxon>Rosales</taxon>
        <taxon>Rosaceae</taxon>
        <taxon>Rosoideae</taxon>
        <taxon>Rosoideae incertae sedis</taxon>
        <taxon>Rosa</taxon>
    </lineage>
</organism>
<dbReference type="PANTHER" id="PTHR34590:SF15">
    <property type="entry name" value="PROTEIN KINASE DOMAIN-CONTAINING PROTEIN"/>
    <property type="match status" value="1"/>
</dbReference>
<feature type="domain" description="Malectin-like" evidence="13">
    <location>
        <begin position="43"/>
        <end position="166"/>
    </location>
</feature>
<evidence type="ECO:0000313" key="15">
    <source>
        <dbReference type="Proteomes" id="UP000238479"/>
    </source>
</evidence>
<evidence type="ECO:0000256" key="2">
    <source>
        <dbReference type="ARBA" id="ARBA00022527"/>
    </source>
</evidence>
<keyword evidence="9 12" id="KW-0472">Membrane</keyword>
<keyword evidence="10" id="KW-0325">Glycoprotein</keyword>
<dbReference type="GO" id="GO:0016020">
    <property type="term" value="C:membrane"/>
    <property type="evidence" value="ECO:0007669"/>
    <property type="project" value="UniProtKB-SubCell"/>
</dbReference>
<dbReference type="GO" id="GO:0005524">
    <property type="term" value="F:ATP binding"/>
    <property type="evidence" value="ECO:0007669"/>
    <property type="project" value="UniProtKB-KW"/>
</dbReference>
<dbReference type="InterPro" id="IPR024788">
    <property type="entry name" value="Malectin-like_Carb-bd_dom"/>
</dbReference>
<proteinExistence type="predicted"/>
<evidence type="ECO:0000256" key="3">
    <source>
        <dbReference type="ARBA" id="ARBA00022679"/>
    </source>
</evidence>
<keyword evidence="7" id="KW-0067">ATP-binding</keyword>
<dbReference type="Gene3D" id="2.60.120.430">
    <property type="entry name" value="Galactose-binding lectin"/>
    <property type="match status" value="1"/>
</dbReference>
<evidence type="ECO:0000256" key="10">
    <source>
        <dbReference type="ARBA" id="ARBA00023180"/>
    </source>
</evidence>
<evidence type="ECO:0000256" key="9">
    <source>
        <dbReference type="ARBA" id="ARBA00023136"/>
    </source>
</evidence>
<dbReference type="AlphaFoldDB" id="A0A2P6QST7"/>
<dbReference type="GO" id="GO:0004714">
    <property type="term" value="F:transmembrane receptor protein tyrosine kinase activity"/>
    <property type="evidence" value="ECO:0007669"/>
    <property type="project" value="InterPro"/>
</dbReference>
<dbReference type="PANTHER" id="PTHR34590">
    <property type="entry name" value="OS03G0124300 PROTEIN-RELATED"/>
    <property type="match status" value="1"/>
</dbReference>
<evidence type="ECO:0000256" key="8">
    <source>
        <dbReference type="ARBA" id="ARBA00022989"/>
    </source>
</evidence>
<dbReference type="EMBL" id="PDCK01000042">
    <property type="protein sequence ID" value="PRQ37234.1"/>
    <property type="molecule type" value="Genomic_DNA"/>
</dbReference>
<keyword evidence="2 14" id="KW-0723">Serine/threonine-protein kinase</keyword>
<comment type="caution">
    <text evidence="14">The sequence shown here is derived from an EMBL/GenBank/DDBJ whole genome shotgun (WGS) entry which is preliminary data.</text>
</comment>
<evidence type="ECO:0000256" key="12">
    <source>
        <dbReference type="SAM" id="Phobius"/>
    </source>
</evidence>
<dbReference type="Gramene" id="PRQ37234">
    <property type="protein sequence ID" value="PRQ37234"/>
    <property type="gene ID" value="RchiOBHm_Chr4g0400291"/>
</dbReference>
<keyword evidence="3 14" id="KW-0808">Transferase</keyword>
<feature type="transmembrane region" description="Helical" evidence="12">
    <location>
        <begin position="12"/>
        <end position="34"/>
    </location>
</feature>
<sequence length="222" mass="25611">MESDSRQQLIVAYLVFFLQHFFTMFIAIYLLFLMDYFSFVKVPKYFAPKLVYRTGRSTGMIEATDESYGLTWVFPLDPKFYYLVRLHFCEIRNRERWFKIYLANQTADFIRWSRGNGNPVYKDYIVGMFMPPVGSQKKVNLFLVLSPLQIAYADSNAMLNGLEIFKLSDSSGNLIGPNPDPPQSQPTSQNLDDTENKKSTPMVAIVAGFITLSVLIFLVSRR</sequence>
<keyword evidence="4 12" id="KW-0812">Transmembrane</keyword>
<keyword evidence="8 12" id="KW-1133">Transmembrane helix</keyword>
<keyword evidence="15" id="KW-1185">Reference proteome</keyword>
<dbReference type="STRING" id="74649.A0A2P6QST7"/>
<evidence type="ECO:0000259" key="13">
    <source>
        <dbReference type="Pfam" id="PF12819"/>
    </source>
</evidence>
<keyword evidence="6" id="KW-0547">Nucleotide-binding</keyword>
<keyword evidence="5" id="KW-0732">Signal</keyword>
<evidence type="ECO:0000256" key="11">
    <source>
        <dbReference type="SAM" id="MobiDB-lite"/>
    </source>
</evidence>
<evidence type="ECO:0000313" key="14">
    <source>
        <dbReference type="EMBL" id="PRQ37234.1"/>
    </source>
</evidence>
<evidence type="ECO:0000256" key="1">
    <source>
        <dbReference type="ARBA" id="ARBA00004479"/>
    </source>
</evidence>
<protein>
    <submittedName>
        <fullName evidence="14">Putative non-specific serine/threonine protein kinase</fullName>
        <ecNumber evidence="14">2.7.11.1</ecNumber>
    </submittedName>
</protein>
<feature type="transmembrane region" description="Helical" evidence="12">
    <location>
        <begin position="201"/>
        <end position="219"/>
    </location>
</feature>
<name>A0A2P6QST7_ROSCH</name>
<reference evidence="14 15" key="1">
    <citation type="journal article" date="2018" name="Nat. Genet.">
        <title>The Rosa genome provides new insights in the design of modern roses.</title>
        <authorList>
            <person name="Bendahmane M."/>
        </authorList>
    </citation>
    <scope>NUCLEOTIDE SEQUENCE [LARGE SCALE GENOMIC DNA]</scope>
    <source>
        <strain evidence="15">cv. Old Blush</strain>
    </source>
</reference>
<dbReference type="Proteomes" id="UP000238479">
    <property type="component" value="Chromosome 4"/>
</dbReference>
<dbReference type="Pfam" id="PF12819">
    <property type="entry name" value="Malectin_like"/>
    <property type="match status" value="1"/>
</dbReference>
<evidence type="ECO:0000256" key="5">
    <source>
        <dbReference type="ARBA" id="ARBA00022729"/>
    </source>
</evidence>
<accession>A0A2P6QST7</accession>
<comment type="subcellular location">
    <subcellularLocation>
        <location evidence="1">Membrane</location>
        <topology evidence="1">Single-pass type I membrane protein</topology>
    </subcellularLocation>
</comment>
<evidence type="ECO:0000256" key="4">
    <source>
        <dbReference type="ARBA" id="ARBA00022692"/>
    </source>
</evidence>
<evidence type="ECO:0000256" key="7">
    <source>
        <dbReference type="ARBA" id="ARBA00022840"/>
    </source>
</evidence>
<dbReference type="GO" id="GO:0004674">
    <property type="term" value="F:protein serine/threonine kinase activity"/>
    <property type="evidence" value="ECO:0007669"/>
    <property type="project" value="UniProtKB-KW"/>
</dbReference>
<evidence type="ECO:0000256" key="6">
    <source>
        <dbReference type="ARBA" id="ARBA00022741"/>
    </source>
</evidence>
<gene>
    <name evidence="14" type="ORF">RchiOBHm_Chr4g0400291</name>
</gene>
<dbReference type="InterPro" id="IPR045272">
    <property type="entry name" value="ANXUR1/2-like"/>
</dbReference>
<dbReference type="OMA" id="RNRERWF"/>
<keyword evidence="14" id="KW-0418">Kinase</keyword>